<evidence type="ECO:0000313" key="11">
    <source>
        <dbReference type="Proteomes" id="UP001596186"/>
    </source>
</evidence>
<comment type="pathway">
    <text evidence="8">Carbohydrate metabolism; D-tagatose 6-phosphate degradation; D-glyceraldehyde 3-phosphate and glycerone phosphate from D-tagatose 6-phosphate: step 1/2.</text>
</comment>
<feature type="domain" description="Carbohydrate kinase PfkB" evidence="9">
    <location>
        <begin position="22"/>
        <end position="293"/>
    </location>
</feature>
<dbReference type="PANTHER" id="PTHR46566">
    <property type="entry name" value="1-PHOSPHOFRUCTOKINASE-RELATED"/>
    <property type="match status" value="1"/>
</dbReference>
<dbReference type="Pfam" id="PF00294">
    <property type="entry name" value="PfkB"/>
    <property type="match status" value="1"/>
</dbReference>
<keyword evidence="6 8" id="KW-0067">ATP-binding</keyword>
<protein>
    <recommendedName>
        <fullName evidence="7 8">Tagatose-6-phosphate kinase</fullName>
        <ecNumber evidence="7 8">2.7.1.144</ecNumber>
    </recommendedName>
</protein>
<keyword evidence="5 10" id="KW-0418">Kinase</keyword>
<reference evidence="11" key="1">
    <citation type="journal article" date="2019" name="Int. J. Syst. Evol. Microbiol.">
        <title>The Global Catalogue of Microorganisms (GCM) 10K type strain sequencing project: providing services to taxonomists for standard genome sequencing and annotation.</title>
        <authorList>
            <consortium name="The Broad Institute Genomics Platform"/>
            <consortium name="The Broad Institute Genome Sequencing Center for Infectious Disease"/>
            <person name="Wu L."/>
            <person name="Ma J."/>
        </authorList>
    </citation>
    <scope>NUCLEOTIDE SEQUENCE [LARGE SCALE GENOMIC DNA]</scope>
    <source>
        <strain evidence="11">CCM 8895</strain>
    </source>
</reference>
<comment type="catalytic activity">
    <reaction evidence="8">
        <text>D-tagatofuranose 6-phosphate + ATP = D-tagatofuranose 1,6-bisphosphate + ADP + H(+)</text>
        <dbReference type="Rhea" id="RHEA:12420"/>
        <dbReference type="ChEBI" id="CHEBI:15378"/>
        <dbReference type="ChEBI" id="CHEBI:30616"/>
        <dbReference type="ChEBI" id="CHEBI:58694"/>
        <dbReference type="ChEBI" id="CHEBI:58695"/>
        <dbReference type="ChEBI" id="CHEBI:456216"/>
        <dbReference type="EC" id="2.7.1.144"/>
    </reaction>
</comment>
<keyword evidence="2 8" id="KW-0808">Transferase</keyword>
<evidence type="ECO:0000256" key="7">
    <source>
        <dbReference type="NCBIfam" id="TIGR01231"/>
    </source>
</evidence>
<proteinExistence type="inferred from homology"/>
<dbReference type="InterPro" id="IPR017583">
    <property type="entry name" value="Tagatose/fructose_Pkinase"/>
</dbReference>
<dbReference type="RefSeq" id="WP_125593713.1">
    <property type="nucleotide sequence ID" value="NZ_JBHSSN010000013.1"/>
</dbReference>
<evidence type="ECO:0000256" key="5">
    <source>
        <dbReference type="ARBA" id="ARBA00022777"/>
    </source>
</evidence>
<dbReference type="EMBL" id="JBHSSN010000013">
    <property type="protein sequence ID" value="MFC6323224.1"/>
    <property type="molecule type" value="Genomic_DNA"/>
</dbReference>
<sequence length="318" mass="35399">MILTVTMNPSIDMSYPIDHLKIDDVNRVKDVSKTAGGKGLNVSRVINFMGTDILATGIIGGFFGKFIEKNLDQEQIQHSFTHIDQETRNSIALLHDNGNQTEILESGPTIAEEDNIRFLKDYKKLLEKTDLVTMSGSLPRGLGSDYYSKMIDIAKENNVKVILDSSGETLRTSLLNNNKPFLIKPNQNEIGQLVGEKFERSNYDSIPYYLNSSIFDGVEWIVVSLGADGAIAKHNKKFYRVKIPVIKVVNPVGSGDSTLAGLSVAISHEKSDEEILKTGMTTGILNTMEKRTGFINKDLFSKYYDEITVESMNYVKEG</sequence>
<dbReference type="SUPFAM" id="SSF53613">
    <property type="entry name" value="Ribokinase-like"/>
    <property type="match status" value="1"/>
</dbReference>
<dbReference type="Proteomes" id="UP001596186">
    <property type="component" value="Unassembled WGS sequence"/>
</dbReference>
<dbReference type="PANTHER" id="PTHR46566:SF5">
    <property type="entry name" value="1-PHOSPHOFRUCTOKINASE"/>
    <property type="match status" value="1"/>
</dbReference>
<keyword evidence="3 8" id="KW-0423">Lactose metabolism</keyword>
<accession>A0ABW1UU29</accession>
<comment type="similarity">
    <text evidence="8">Belongs to the carbohydrate kinase PfkB family. LacC subfamily.</text>
</comment>
<dbReference type="NCBIfam" id="TIGR01231">
    <property type="entry name" value="lacC"/>
    <property type="match status" value="1"/>
</dbReference>
<comment type="caution">
    <text evidence="10">The sequence shown here is derived from an EMBL/GenBank/DDBJ whole genome shotgun (WGS) entry which is preliminary data.</text>
</comment>
<evidence type="ECO:0000256" key="1">
    <source>
        <dbReference type="ARBA" id="ARBA00005380"/>
    </source>
</evidence>
<gene>
    <name evidence="10" type="primary">lacC</name>
    <name evidence="10" type="ORF">ACFP1F_05700</name>
</gene>
<evidence type="ECO:0000256" key="2">
    <source>
        <dbReference type="ARBA" id="ARBA00022679"/>
    </source>
</evidence>
<evidence type="ECO:0000313" key="10">
    <source>
        <dbReference type="EMBL" id="MFC6323224.1"/>
    </source>
</evidence>
<keyword evidence="4 8" id="KW-0547">Nucleotide-binding</keyword>
<evidence type="ECO:0000256" key="6">
    <source>
        <dbReference type="ARBA" id="ARBA00022840"/>
    </source>
</evidence>
<dbReference type="InterPro" id="IPR029056">
    <property type="entry name" value="Ribokinase-like"/>
</dbReference>
<dbReference type="PIRSF" id="PIRSF000535">
    <property type="entry name" value="1PFK/6PFK/LacC"/>
    <property type="match status" value="1"/>
</dbReference>
<dbReference type="InterPro" id="IPR002173">
    <property type="entry name" value="Carboh/pur_kinase_PfkB_CS"/>
</dbReference>
<dbReference type="EC" id="2.7.1.144" evidence="7 8"/>
<keyword evidence="11" id="KW-1185">Reference proteome</keyword>
<dbReference type="PROSITE" id="PS00583">
    <property type="entry name" value="PFKB_KINASES_1"/>
    <property type="match status" value="1"/>
</dbReference>
<dbReference type="PROSITE" id="PS00584">
    <property type="entry name" value="PFKB_KINASES_2"/>
    <property type="match status" value="1"/>
</dbReference>
<name>A0ABW1UU29_9LACO</name>
<dbReference type="Gene3D" id="3.40.1190.20">
    <property type="match status" value="1"/>
</dbReference>
<evidence type="ECO:0000256" key="4">
    <source>
        <dbReference type="ARBA" id="ARBA00022741"/>
    </source>
</evidence>
<dbReference type="NCBIfam" id="TIGR03168">
    <property type="entry name" value="1-PFK"/>
    <property type="match status" value="1"/>
</dbReference>
<organism evidence="10 11">
    <name type="scientific">Companilactobacillus baiquanensis</name>
    <dbReference type="NCBI Taxonomy" id="2486005"/>
    <lineage>
        <taxon>Bacteria</taxon>
        <taxon>Bacillati</taxon>
        <taxon>Bacillota</taxon>
        <taxon>Bacilli</taxon>
        <taxon>Lactobacillales</taxon>
        <taxon>Lactobacillaceae</taxon>
        <taxon>Companilactobacillus</taxon>
    </lineage>
</organism>
<dbReference type="CDD" id="cd01164">
    <property type="entry name" value="FruK_PfkB_like"/>
    <property type="match status" value="1"/>
</dbReference>
<comment type="similarity">
    <text evidence="1">Belongs to the carbohydrate kinase pfkB family.</text>
</comment>
<evidence type="ECO:0000259" key="9">
    <source>
        <dbReference type="Pfam" id="PF00294"/>
    </source>
</evidence>
<evidence type="ECO:0000256" key="8">
    <source>
        <dbReference type="PIRNR" id="PIRNR000535"/>
    </source>
</evidence>
<dbReference type="InterPro" id="IPR011611">
    <property type="entry name" value="PfkB_dom"/>
</dbReference>
<dbReference type="GO" id="GO:0009024">
    <property type="term" value="F:tagatose-6-phosphate kinase activity"/>
    <property type="evidence" value="ECO:0007669"/>
    <property type="project" value="UniProtKB-EC"/>
</dbReference>
<dbReference type="InterPro" id="IPR005926">
    <property type="entry name" value="LacC"/>
</dbReference>
<evidence type="ECO:0000256" key="3">
    <source>
        <dbReference type="ARBA" id="ARBA00022736"/>
    </source>
</evidence>